<evidence type="ECO:0000259" key="2">
    <source>
        <dbReference type="Pfam" id="PF20254"/>
    </source>
</evidence>
<gene>
    <name evidence="3" type="primary">dmfA2</name>
    <name evidence="3" type="ORF">Pla52n_06570</name>
</gene>
<dbReference type="GO" id="GO:0050116">
    <property type="term" value="F:N,N-dimethylformamidase activity"/>
    <property type="evidence" value="ECO:0007669"/>
    <property type="project" value="UniProtKB-EC"/>
</dbReference>
<feature type="transmembrane region" description="Helical" evidence="1">
    <location>
        <begin position="34"/>
        <end position="54"/>
    </location>
</feature>
<accession>A0A5C6B9Y4</accession>
<keyword evidence="1" id="KW-0472">Membrane</keyword>
<proteinExistence type="predicted"/>
<name>A0A5C6B9Y4_9BACT</name>
<evidence type="ECO:0000313" key="3">
    <source>
        <dbReference type="EMBL" id="TWU08076.1"/>
    </source>
</evidence>
<dbReference type="EMBL" id="SJPN01000001">
    <property type="protein sequence ID" value="TWU08076.1"/>
    <property type="molecule type" value="Genomic_DNA"/>
</dbReference>
<dbReference type="SUPFAM" id="SSF52317">
    <property type="entry name" value="Class I glutamine amidotransferase-like"/>
    <property type="match status" value="1"/>
</dbReference>
<dbReference type="InterPro" id="IPR029062">
    <property type="entry name" value="Class_I_gatase-like"/>
</dbReference>
<keyword evidence="1" id="KW-0812">Transmembrane</keyword>
<sequence length="515" mass="57357">MIGNTRSASSISEVVDFARSPVRKEFWRIPLSGAFVKGASFLSWFAITSIAFIITQNAVATAEHKIPEGLFIEGYADQLSYTAGDEIAFHLSGVGSVTMQIDRIGATRERVFEKGSIAVSAQPIPDRASSHGCNWPETFRLPVPADWKSGYYEATLTTQDNGGAYVGKNRRTAVGSLFFVVRAAQPGSTSPILIQLATNTYNAYTNWGGHSLYSFHDRDGVQGHRVSFDRPIASQFGKWELPFIQWAEKSGYVLEYAVNSDLEFRPELLTKYRLVLSVGHDEYWSSPMRNHLEKYIADGGNVAFFSGNTCCWQVRSEDAGRSLTCFKQWYNIDPEFRTTDHQTLSTLWGHHLIGRPENQLTGVGFLWGGYHRSHGQFMEGSGAYEVHRPEHWVFAKTDVQRGEGIGGQDTVVGYECDGCEMQWRDGLPFPTGNDGTPASFTILGTCPARWHPGDCYWYEEFPKDRVGAAVMGVYTQGGTVFTAGSTDWSHGLRGNSPVIEQITRNLLDRLSAKRE</sequence>
<keyword evidence="1" id="KW-1133">Transmembrane helix</keyword>
<keyword evidence="3" id="KW-0378">Hydrolase</keyword>
<evidence type="ECO:0000313" key="4">
    <source>
        <dbReference type="Proteomes" id="UP000320176"/>
    </source>
</evidence>
<dbReference type="Pfam" id="PF20254">
    <property type="entry name" value="DMFA2_C"/>
    <property type="match status" value="1"/>
</dbReference>
<reference evidence="3 4" key="1">
    <citation type="submission" date="2019-02" db="EMBL/GenBank/DDBJ databases">
        <title>Deep-cultivation of Planctomycetes and their phenomic and genomic characterization uncovers novel biology.</title>
        <authorList>
            <person name="Wiegand S."/>
            <person name="Jogler M."/>
            <person name="Boedeker C."/>
            <person name="Pinto D."/>
            <person name="Vollmers J."/>
            <person name="Rivas-Marin E."/>
            <person name="Kohn T."/>
            <person name="Peeters S.H."/>
            <person name="Heuer A."/>
            <person name="Rast P."/>
            <person name="Oberbeckmann S."/>
            <person name="Bunk B."/>
            <person name="Jeske O."/>
            <person name="Meyerdierks A."/>
            <person name="Storesund J.E."/>
            <person name="Kallscheuer N."/>
            <person name="Luecker S."/>
            <person name="Lage O.M."/>
            <person name="Pohl T."/>
            <person name="Merkel B.J."/>
            <person name="Hornburger P."/>
            <person name="Mueller R.-W."/>
            <person name="Bruemmer F."/>
            <person name="Labrenz M."/>
            <person name="Spormann A.M."/>
            <person name="Op Den Camp H."/>
            <person name="Overmann J."/>
            <person name="Amann R."/>
            <person name="Jetten M.S.M."/>
            <person name="Mascher T."/>
            <person name="Medema M.H."/>
            <person name="Devos D.P."/>
            <person name="Kaster A.-K."/>
            <person name="Ovreas L."/>
            <person name="Rohde M."/>
            <person name="Galperin M.Y."/>
            <person name="Jogler C."/>
        </authorList>
    </citation>
    <scope>NUCLEOTIDE SEQUENCE [LARGE SCALE GENOMIC DNA]</scope>
    <source>
        <strain evidence="3 4">Pla52n</strain>
    </source>
</reference>
<feature type="domain" description="N,N-dimethylformamidase beta subunit-like C-terminal" evidence="2">
    <location>
        <begin position="101"/>
        <end position="493"/>
    </location>
</feature>
<keyword evidence="4" id="KW-1185">Reference proteome</keyword>
<dbReference type="InterPro" id="IPR046540">
    <property type="entry name" value="DMFA2_C"/>
</dbReference>
<dbReference type="EC" id="3.5.1.56" evidence="3"/>
<comment type="caution">
    <text evidence="3">The sequence shown here is derived from an EMBL/GenBank/DDBJ whole genome shotgun (WGS) entry which is preliminary data.</text>
</comment>
<evidence type="ECO:0000256" key="1">
    <source>
        <dbReference type="SAM" id="Phobius"/>
    </source>
</evidence>
<dbReference type="AlphaFoldDB" id="A0A5C6B9Y4"/>
<dbReference type="Proteomes" id="UP000320176">
    <property type="component" value="Unassembled WGS sequence"/>
</dbReference>
<organism evidence="3 4">
    <name type="scientific">Stieleria varia</name>
    <dbReference type="NCBI Taxonomy" id="2528005"/>
    <lineage>
        <taxon>Bacteria</taxon>
        <taxon>Pseudomonadati</taxon>
        <taxon>Planctomycetota</taxon>
        <taxon>Planctomycetia</taxon>
        <taxon>Pirellulales</taxon>
        <taxon>Pirellulaceae</taxon>
        <taxon>Stieleria</taxon>
    </lineage>
</organism>
<protein>
    <submittedName>
        <fullName evidence="3">N,N-dimethylformamidase beta subunit</fullName>
        <ecNumber evidence="3">3.5.1.56</ecNumber>
    </submittedName>
</protein>